<dbReference type="InterPro" id="IPR050222">
    <property type="entry name" value="MATE_MdtK"/>
</dbReference>
<reference evidence="11" key="1">
    <citation type="submission" date="2020-10" db="EMBL/GenBank/DDBJ databases">
        <authorList>
            <person name="Gilroy R."/>
        </authorList>
    </citation>
    <scope>NUCLEOTIDE SEQUENCE</scope>
    <source>
        <strain evidence="11">35461</strain>
    </source>
</reference>
<sequence>MSVPTPASFLSCLRIAWPLVLAMTGNALMMFVDRLFLSHYSAVSIQAALPAGLVAFMVIALLQNVVSYSGTFVAQYAGSGSRAACARAMGQGLWLSLACVPVLLATLPLGLWLFDLVGHAPDVLAEEKRYYLTLVVANLALPFGAALSGFFAGRGHTRLVMVANLCGNVANIALDPLFIWGWGPVPELGIVGAGVATAIGQFLILAILAAALAFEPHFATRRRRRVVLAWKRPLALRIVRFGVPNGGHVLLDVGTFTVFTFVTGWLEPIEFAASNIAFAINQLVFAPLMGIGMAANIVVGQRMGDRDPDGAARGARNTVLLGWAYVVLCLLVIGGLNETILRLFYPAGAPFDYAPYVTLGRHLIAIFLAWAFFDVLNIVLGGALKGAGDTRFVVWWVGGTAVVLWMPALFGAYALGASIEVLWLTMLGYVMVAGGGLLVRLLRGKWKALRLI</sequence>
<dbReference type="InterPro" id="IPR002528">
    <property type="entry name" value="MATE_fam"/>
</dbReference>
<dbReference type="PIRSF" id="PIRSF006603">
    <property type="entry name" value="DinF"/>
    <property type="match status" value="1"/>
</dbReference>
<evidence type="ECO:0000256" key="4">
    <source>
        <dbReference type="ARBA" id="ARBA00022475"/>
    </source>
</evidence>
<evidence type="ECO:0000313" key="12">
    <source>
        <dbReference type="Proteomes" id="UP000886845"/>
    </source>
</evidence>
<evidence type="ECO:0000256" key="2">
    <source>
        <dbReference type="ARBA" id="ARBA00022448"/>
    </source>
</evidence>
<feature type="transmembrane region" description="Helical" evidence="10">
    <location>
        <begin position="12"/>
        <end position="31"/>
    </location>
</feature>
<evidence type="ECO:0000256" key="7">
    <source>
        <dbReference type="ARBA" id="ARBA00023065"/>
    </source>
</evidence>
<dbReference type="GO" id="GO:0015297">
    <property type="term" value="F:antiporter activity"/>
    <property type="evidence" value="ECO:0007669"/>
    <property type="project" value="UniProtKB-KW"/>
</dbReference>
<name>A0A9D1NMV3_9BACT</name>
<organism evidence="11 12">
    <name type="scientific">Candidatus Spyradenecus faecavium</name>
    <dbReference type="NCBI Taxonomy" id="2840947"/>
    <lineage>
        <taxon>Bacteria</taxon>
        <taxon>Pseudomonadati</taxon>
        <taxon>Lentisphaerota</taxon>
        <taxon>Lentisphaeria</taxon>
        <taxon>Lentisphaerales</taxon>
        <taxon>Lentisphaeraceae</taxon>
        <taxon>Lentisphaeraceae incertae sedis</taxon>
        <taxon>Candidatus Spyradenecus</taxon>
    </lineage>
</organism>
<feature type="transmembrane region" description="Helical" evidence="10">
    <location>
        <begin position="130"/>
        <end position="152"/>
    </location>
</feature>
<feature type="transmembrane region" description="Helical" evidence="10">
    <location>
        <begin position="92"/>
        <end position="114"/>
    </location>
</feature>
<feature type="transmembrane region" description="Helical" evidence="10">
    <location>
        <begin position="392"/>
        <end position="415"/>
    </location>
</feature>
<protein>
    <recommendedName>
        <fullName evidence="9">Multidrug-efflux transporter</fullName>
    </recommendedName>
</protein>
<proteinExistence type="predicted"/>
<keyword evidence="5 10" id="KW-0812">Transmembrane</keyword>
<accession>A0A9D1NMV3</accession>
<keyword evidence="8 10" id="KW-0472">Membrane</keyword>
<feature type="transmembrane region" description="Helical" evidence="10">
    <location>
        <begin position="278"/>
        <end position="299"/>
    </location>
</feature>
<feature type="transmembrane region" description="Helical" evidence="10">
    <location>
        <begin position="360"/>
        <end position="380"/>
    </location>
</feature>
<evidence type="ECO:0000256" key="1">
    <source>
        <dbReference type="ARBA" id="ARBA00004651"/>
    </source>
</evidence>
<keyword evidence="2" id="KW-0813">Transport</keyword>
<feature type="transmembrane region" description="Helical" evidence="10">
    <location>
        <begin position="188"/>
        <end position="214"/>
    </location>
</feature>
<feature type="transmembrane region" description="Helical" evidence="10">
    <location>
        <begin position="249"/>
        <end position="266"/>
    </location>
</feature>
<evidence type="ECO:0000256" key="8">
    <source>
        <dbReference type="ARBA" id="ARBA00023136"/>
    </source>
</evidence>
<keyword evidence="6 10" id="KW-1133">Transmembrane helix</keyword>
<evidence type="ECO:0000256" key="9">
    <source>
        <dbReference type="ARBA" id="ARBA00031636"/>
    </source>
</evidence>
<evidence type="ECO:0000256" key="5">
    <source>
        <dbReference type="ARBA" id="ARBA00022692"/>
    </source>
</evidence>
<evidence type="ECO:0000256" key="10">
    <source>
        <dbReference type="SAM" id="Phobius"/>
    </source>
</evidence>
<comment type="caution">
    <text evidence="11">The sequence shown here is derived from an EMBL/GenBank/DDBJ whole genome shotgun (WGS) entry which is preliminary data.</text>
</comment>
<feature type="transmembrane region" description="Helical" evidence="10">
    <location>
        <begin position="421"/>
        <end position="442"/>
    </location>
</feature>
<dbReference type="Pfam" id="PF01554">
    <property type="entry name" value="MatE"/>
    <property type="match status" value="2"/>
</dbReference>
<keyword evidence="3" id="KW-0050">Antiport</keyword>
<comment type="subcellular location">
    <subcellularLocation>
        <location evidence="1">Cell membrane</location>
        <topology evidence="1">Multi-pass membrane protein</topology>
    </subcellularLocation>
</comment>
<feature type="transmembrane region" description="Helical" evidence="10">
    <location>
        <begin position="320"/>
        <end position="340"/>
    </location>
</feature>
<dbReference type="NCBIfam" id="TIGR00797">
    <property type="entry name" value="matE"/>
    <property type="match status" value="1"/>
</dbReference>
<dbReference type="AlphaFoldDB" id="A0A9D1NMV3"/>
<dbReference type="GO" id="GO:0005886">
    <property type="term" value="C:plasma membrane"/>
    <property type="evidence" value="ECO:0007669"/>
    <property type="project" value="UniProtKB-SubCell"/>
</dbReference>
<evidence type="ECO:0000256" key="6">
    <source>
        <dbReference type="ARBA" id="ARBA00022989"/>
    </source>
</evidence>
<reference evidence="11" key="2">
    <citation type="journal article" date="2021" name="PeerJ">
        <title>Extensive microbial diversity within the chicken gut microbiome revealed by metagenomics and culture.</title>
        <authorList>
            <person name="Gilroy R."/>
            <person name="Ravi A."/>
            <person name="Getino M."/>
            <person name="Pursley I."/>
            <person name="Horton D.L."/>
            <person name="Alikhan N.F."/>
            <person name="Baker D."/>
            <person name="Gharbi K."/>
            <person name="Hall N."/>
            <person name="Watson M."/>
            <person name="Adriaenssens E.M."/>
            <person name="Foster-Nyarko E."/>
            <person name="Jarju S."/>
            <person name="Secka A."/>
            <person name="Antonio M."/>
            <person name="Oren A."/>
            <person name="Chaudhuri R.R."/>
            <person name="La Ragione R."/>
            <person name="Hildebrand F."/>
            <person name="Pallen M.J."/>
        </authorList>
    </citation>
    <scope>NUCLEOTIDE SEQUENCE</scope>
    <source>
        <strain evidence="11">35461</strain>
    </source>
</reference>
<dbReference type="InterPro" id="IPR048279">
    <property type="entry name" value="MdtK-like"/>
</dbReference>
<dbReference type="PANTHER" id="PTHR43298">
    <property type="entry name" value="MULTIDRUG RESISTANCE PROTEIN NORM-RELATED"/>
    <property type="match status" value="1"/>
</dbReference>
<dbReference type="GO" id="GO:0042910">
    <property type="term" value="F:xenobiotic transmembrane transporter activity"/>
    <property type="evidence" value="ECO:0007669"/>
    <property type="project" value="InterPro"/>
</dbReference>
<gene>
    <name evidence="11" type="ORF">IAC79_02895</name>
</gene>
<evidence type="ECO:0000256" key="3">
    <source>
        <dbReference type="ARBA" id="ARBA00022449"/>
    </source>
</evidence>
<dbReference type="GO" id="GO:0006811">
    <property type="term" value="P:monoatomic ion transport"/>
    <property type="evidence" value="ECO:0007669"/>
    <property type="project" value="UniProtKB-KW"/>
</dbReference>
<evidence type="ECO:0000313" key="11">
    <source>
        <dbReference type="EMBL" id="HIV09048.1"/>
    </source>
</evidence>
<dbReference type="CDD" id="cd13133">
    <property type="entry name" value="MATE_like_7"/>
    <property type="match status" value="1"/>
</dbReference>
<keyword evidence="7" id="KW-0406">Ion transport</keyword>
<dbReference type="Proteomes" id="UP000886845">
    <property type="component" value="Unassembled WGS sequence"/>
</dbReference>
<feature type="transmembrane region" description="Helical" evidence="10">
    <location>
        <begin position="159"/>
        <end position="182"/>
    </location>
</feature>
<keyword evidence="4" id="KW-1003">Cell membrane</keyword>
<feature type="transmembrane region" description="Helical" evidence="10">
    <location>
        <begin position="43"/>
        <end position="62"/>
    </location>
</feature>
<dbReference type="EMBL" id="DVOR01000093">
    <property type="protein sequence ID" value="HIV09048.1"/>
    <property type="molecule type" value="Genomic_DNA"/>
</dbReference>
<dbReference type="PANTHER" id="PTHR43298:SF2">
    <property type="entry name" value="FMN_FAD EXPORTER YEEO-RELATED"/>
    <property type="match status" value="1"/>
</dbReference>